<dbReference type="Pfam" id="PF13242">
    <property type="entry name" value="Hydrolase_like"/>
    <property type="match status" value="1"/>
</dbReference>
<gene>
    <name evidence="1" type="ORF">BKA03_001751</name>
</gene>
<dbReference type="GO" id="GO:0005737">
    <property type="term" value="C:cytoplasm"/>
    <property type="evidence" value="ECO:0007669"/>
    <property type="project" value="TreeGrafter"/>
</dbReference>
<name>A0A7Y9ZA56_9MICO</name>
<dbReference type="SUPFAM" id="SSF56784">
    <property type="entry name" value="HAD-like"/>
    <property type="match status" value="1"/>
</dbReference>
<dbReference type="PANTHER" id="PTHR19288">
    <property type="entry name" value="4-NITROPHENYLPHOSPHATASE-RELATED"/>
    <property type="match status" value="1"/>
</dbReference>
<dbReference type="AlphaFoldDB" id="A0A7Y9ZA56"/>
<dbReference type="GO" id="GO:0016791">
    <property type="term" value="F:phosphatase activity"/>
    <property type="evidence" value="ECO:0007669"/>
    <property type="project" value="TreeGrafter"/>
</dbReference>
<dbReference type="InterPro" id="IPR023214">
    <property type="entry name" value="HAD_sf"/>
</dbReference>
<keyword evidence="2" id="KW-1185">Reference proteome</keyword>
<dbReference type="InterPro" id="IPR006357">
    <property type="entry name" value="HAD-SF_hydro_IIA"/>
</dbReference>
<dbReference type="InterPro" id="IPR036412">
    <property type="entry name" value="HAD-like_sf"/>
</dbReference>
<dbReference type="Proteomes" id="UP000547973">
    <property type="component" value="Unassembled WGS sequence"/>
</dbReference>
<organism evidence="1 2">
    <name type="scientific">Demequina lutea</name>
    <dbReference type="NCBI Taxonomy" id="431489"/>
    <lineage>
        <taxon>Bacteria</taxon>
        <taxon>Bacillati</taxon>
        <taxon>Actinomycetota</taxon>
        <taxon>Actinomycetes</taxon>
        <taxon>Micrococcales</taxon>
        <taxon>Demequinaceae</taxon>
        <taxon>Demequina</taxon>
    </lineage>
</organism>
<dbReference type="PANTHER" id="PTHR19288:SF95">
    <property type="entry name" value="D-GLYCEROL 3-PHOSPHATE PHOSPHATASE"/>
    <property type="match status" value="1"/>
</dbReference>
<reference evidence="1 2" key="1">
    <citation type="submission" date="2020-07" db="EMBL/GenBank/DDBJ databases">
        <title>Sequencing the genomes of 1000 actinobacteria strains.</title>
        <authorList>
            <person name="Klenk H.-P."/>
        </authorList>
    </citation>
    <scope>NUCLEOTIDE SEQUENCE [LARGE SCALE GENOMIC DNA]</scope>
    <source>
        <strain evidence="1 2">DSM 19970</strain>
    </source>
</reference>
<dbReference type="EMBL" id="JACBZO010000001">
    <property type="protein sequence ID" value="NYI41632.1"/>
    <property type="molecule type" value="Genomic_DNA"/>
</dbReference>
<keyword evidence="1" id="KW-0378">Hydrolase</keyword>
<evidence type="ECO:0000313" key="2">
    <source>
        <dbReference type="Proteomes" id="UP000547973"/>
    </source>
</evidence>
<evidence type="ECO:0000313" key="1">
    <source>
        <dbReference type="EMBL" id="NYI41632.1"/>
    </source>
</evidence>
<sequence length="336" mass="34066">MSESALKGSAQALQVAFDAALVDLDGVAYRGPYAIPTAPAALNGARAAGMRIVYVTNNASREPHEVADHLTSLGIPTGPAEILTAAQAVARLMAADLDPGATVLAVGGKGLRSALVEYGFVLVSSANDEPDAVVQGFVPDISWRDLAEASYAIQGGARFFASNLDMTLPNERGIAPGNGALVGVVISATGVRPTAAGKPLPTMFHLAAASVGSVRPLAIGDRLDTDLKGARAAGMPGLLVLTGVSSARDAVLAPADQRPSYIGEDLRCLEQVHPTPVRVGTVWTVGGASASVDGRTLIVDGDGIDAVRAACAAAWAAADIGIMVDAGSIPDFRVGL</sequence>
<dbReference type="RefSeq" id="WP_179398001.1">
    <property type="nucleotide sequence ID" value="NZ_JACBZO010000001.1"/>
</dbReference>
<comment type="caution">
    <text evidence="1">The sequence shown here is derived from an EMBL/GenBank/DDBJ whole genome shotgun (WGS) entry which is preliminary data.</text>
</comment>
<protein>
    <submittedName>
        <fullName evidence="1">HAD superfamily hydrolase (TIGR01450 family)</fullName>
    </submittedName>
</protein>
<proteinExistence type="predicted"/>
<accession>A0A7Y9ZA56</accession>
<dbReference type="Pfam" id="PF13344">
    <property type="entry name" value="Hydrolase_6"/>
    <property type="match status" value="1"/>
</dbReference>
<dbReference type="NCBIfam" id="TIGR01460">
    <property type="entry name" value="HAD-SF-IIA"/>
    <property type="match status" value="1"/>
</dbReference>
<dbReference type="Gene3D" id="3.40.50.1000">
    <property type="entry name" value="HAD superfamily/HAD-like"/>
    <property type="match status" value="2"/>
</dbReference>